<organism evidence="3 4">
    <name type="scientific">Silicimonas algicola</name>
    <dbReference type="NCBI Taxonomy" id="1826607"/>
    <lineage>
        <taxon>Bacteria</taxon>
        <taxon>Pseudomonadati</taxon>
        <taxon>Pseudomonadota</taxon>
        <taxon>Alphaproteobacteria</taxon>
        <taxon>Rhodobacterales</taxon>
        <taxon>Paracoccaceae</taxon>
    </lineage>
</organism>
<dbReference type="OrthoDB" id="9801841at2"/>
<feature type="compositionally biased region" description="Low complexity" evidence="1">
    <location>
        <begin position="318"/>
        <end position="334"/>
    </location>
</feature>
<dbReference type="Proteomes" id="UP000245390">
    <property type="component" value="Unassembled WGS sequence"/>
</dbReference>
<comment type="caution">
    <text evidence="3">The sequence shown here is derived from an EMBL/GenBank/DDBJ whole genome shotgun (WGS) entry which is preliminary data.</text>
</comment>
<dbReference type="RefSeq" id="WP_109759625.1">
    <property type="nucleotide sequence ID" value="NZ_CP034588.1"/>
</dbReference>
<protein>
    <submittedName>
        <fullName evidence="3">Serine/threonine protein phosphatase PrpC</fullName>
    </submittedName>
</protein>
<dbReference type="PROSITE" id="PS51746">
    <property type="entry name" value="PPM_2"/>
    <property type="match status" value="1"/>
</dbReference>
<dbReference type="CDD" id="cd00143">
    <property type="entry name" value="PP2Cc"/>
    <property type="match status" value="1"/>
</dbReference>
<feature type="compositionally biased region" description="Acidic residues" evidence="1">
    <location>
        <begin position="304"/>
        <end position="317"/>
    </location>
</feature>
<dbReference type="InterPro" id="IPR036457">
    <property type="entry name" value="PPM-type-like_dom_sf"/>
</dbReference>
<feature type="region of interest" description="Disordered" evidence="1">
    <location>
        <begin position="298"/>
        <end position="357"/>
    </location>
</feature>
<evidence type="ECO:0000313" key="4">
    <source>
        <dbReference type="Proteomes" id="UP000245390"/>
    </source>
</evidence>
<gene>
    <name evidence="3" type="ORF">C8D95_105276</name>
</gene>
<feature type="domain" description="PPM-type phosphatase" evidence="2">
    <location>
        <begin position="8"/>
        <end position="260"/>
    </location>
</feature>
<keyword evidence="4" id="KW-1185">Reference proteome</keyword>
<evidence type="ECO:0000259" key="2">
    <source>
        <dbReference type="PROSITE" id="PS51746"/>
    </source>
</evidence>
<dbReference type="EMBL" id="QGGV01000005">
    <property type="protein sequence ID" value="PWK56209.1"/>
    <property type="molecule type" value="Genomic_DNA"/>
</dbReference>
<sequence>MRDAPDIRYDVASVLNRGYRDYQEDAIATDFPLGAEFGYAVLSDGMGGHAAGDVASKIVVTEVYSELKFQTSDLDTFAANVGSVLKCAAVSANECMAAHATSNPHTAGMGATLVAPVFIRDTLFWISIGDSPLYLFRNGRLRQLNEDHSLGPHIDYMVRSGMMTEDVGRNHPDRNALTSVLIGETIERIDCPDRPFRLQTGDILIVASDGLQFLTNGQILEIVRQHEEEGAITIAERLLEELRDLDDPEQDNVCFSVIKVEIRGGAADGTNVLTHEFERTDNRPLRVRTRPVVAAVNETAGVDTGEDDEDDYVEDDVPAAPAASASTGSANTNGRGNGGAGSPIFLRRRWLATDGGA</sequence>
<proteinExistence type="predicted"/>
<name>A0A316G5J9_9RHOB</name>
<dbReference type="SMART" id="SM00331">
    <property type="entry name" value="PP2C_SIG"/>
    <property type="match status" value="1"/>
</dbReference>
<dbReference type="InterPro" id="IPR001932">
    <property type="entry name" value="PPM-type_phosphatase-like_dom"/>
</dbReference>
<evidence type="ECO:0000256" key="1">
    <source>
        <dbReference type="SAM" id="MobiDB-lite"/>
    </source>
</evidence>
<dbReference type="Gene3D" id="3.60.40.10">
    <property type="entry name" value="PPM-type phosphatase domain"/>
    <property type="match status" value="1"/>
</dbReference>
<dbReference type="AlphaFoldDB" id="A0A316G5J9"/>
<evidence type="ECO:0000313" key="3">
    <source>
        <dbReference type="EMBL" id="PWK56209.1"/>
    </source>
</evidence>
<reference evidence="3 4" key="1">
    <citation type="submission" date="2018-05" db="EMBL/GenBank/DDBJ databases">
        <title>Genomic Encyclopedia of Type Strains, Phase IV (KMG-IV): sequencing the most valuable type-strain genomes for metagenomic binning, comparative biology and taxonomic classification.</title>
        <authorList>
            <person name="Goeker M."/>
        </authorList>
    </citation>
    <scope>NUCLEOTIDE SEQUENCE [LARGE SCALE GENOMIC DNA]</scope>
    <source>
        <strain evidence="3 4">DSM 103371</strain>
    </source>
</reference>
<dbReference type="KEGG" id="salo:EF888_17245"/>
<dbReference type="SMART" id="SM00332">
    <property type="entry name" value="PP2Cc"/>
    <property type="match status" value="1"/>
</dbReference>
<dbReference type="SUPFAM" id="SSF81606">
    <property type="entry name" value="PP2C-like"/>
    <property type="match status" value="1"/>
</dbReference>
<accession>A0A316G5J9</accession>
<dbReference type="Pfam" id="PF13672">
    <property type="entry name" value="PP2C_2"/>
    <property type="match status" value="1"/>
</dbReference>